<evidence type="ECO:0000256" key="5">
    <source>
        <dbReference type="PIRSR" id="PIRSR602401-1"/>
    </source>
</evidence>
<keyword evidence="6" id="KW-0560">Oxidoreductase</keyword>
<dbReference type="GO" id="GO:0004497">
    <property type="term" value="F:monooxygenase activity"/>
    <property type="evidence" value="ECO:0007669"/>
    <property type="project" value="UniProtKB-KW"/>
</dbReference>
<dbReference type="InterPro" id="IPR050182">
    <property type="entry name" value="Cytochrome_P450_fam2"/>
</dbReference>
<evidence type="ECO:0000256" key="2">
    <source>
        <dbReference type="ARBA" id="ARBA00022723"/>
    </source>
</evidence>
<dbReference type="GO" id="GO:0005506">
    <property type="term" value="F:iron ion binding"/>
    <property type="evidence" value="ECO:0007669"/>
    <property type="project" value="InterPro"/>
</dbReference>
<reference evidence="8" key="2">
    <citation type="submission" date="2022-06" db="UniProtKB">
        <authorList>
            <consortium name="EnsemblMetazoa"/>
        </authorList>
    </citation>
    <scope>IDENTIFICATION</scope>
    <source>
        <strain evidence="8">PS312</strain>
    </source>
</reference>
<dbReference type="Proteomes" id="UP000005239">
    <property type="component" value="Unassembled WGS sequence"/>
</dbReference>
<gene>
    <name evidence="8" type="primary">WBGene00107031</name>
</gene>
<feature type="binding site" description="axial binding residue" evidence="5">
    <location>
        <position position="99"/>
    </location>
    <ligand>
        <name>heme</name>
        <dbReference type="ChEBI" id="CHEBI:30413"/>
    </ligand>
    <ligandPart>
        <name>Fe</name>
        <dbReference type="ChEBI" id="CHEBI:18248"/>
    </ligandPart>
</feature>
<dbReference type="PRINTS" id="PR00385">
    <property type="entry name" value="P450"/>
</dbReference>
<accession>A0A8R1YHT7</accession>
<dbReference type="GO" id="GO:0016705">
    <property type="term" value="F:oxidoreductase activity, acting on paired donors, with incorporation or reduction of molecular oxygen"/>
    <property type="evidence" value="ECO:0007669"/>
    <property type="project" value="InterPro"/>
</dbReference>
<name>A0A2A6BKM4_PRIPA</name>
<comment type="cofactor">
    <cofactor evidence="5">
        <name>heme</name>
        <dbReference type="ChEBI" id="CHEBI:30413"/>
    </cofactor>
</comment>
<dbReference type="InterPro" id="IPR002401">
    <property type="entry name" value="Cyt_P450_E_grp-I"/>
</dbReference>
<dbReference type="InterPro" id="IPR001128">
    <property type="entry name" value="Cyt_P450"/>
</dbReference>
<evidence type="ECO:0000256" key="3">
    <source>
        <dbReference type="ARBA" id="ARBA00023004"/>
    </source>
</evidence>
<keyword evidence="3 5" id="KW-0408">Iron</keyword>
<feature type="compositionally biased region" description="Basic and acidic residues" evidence="7">
    <location>
        <begin position="51"/>
        <end position="62"/>
    </location>
</feature>
<evidence type="ECO:0000256" key="4">
    <source>
        <dbReference type="ARBA" id="ARBA00023033"/>
    </source>
</evidence>
<proteinExistence type="inferred from homology"/>
<dbReference type="Pfam" id="PF00067">
    <property type="entry name" value="p450"/>
    <property type="match status" value="1"/>
</dbReference>
<evidence type="ECO:0000256" key="1">
    <source>
        <dbReference type="ARBA" id="ARBA00010617"/>
    </source>
</evidence>
<keyword evidence="5 6" id="KW-0349">Heme</keyword>
<keyword evidence="4 6" id="KW-0503">Monooxygenase</keyword>
<evidence type="ECO:0000256" key="6">
    <source>
        <dbReference type="RuleBase" id="RU000461"/>
    </source>
</evidence>
<dbReference type="EnsemblMetazoa" id="PPA17477.1">
    <property type="protein sequence ID" value="PPA17477.1"/>
    <property type="gene ID" value="WBGene00107031"/>
</dbReference>
<dbReference type="PANTHER" id="PTHR24300">
    <property type="entry name" value="CYTOCHROME P450 508A4-RELATED"/>
    <property type="match status" value="1"/>
</dbReference>
<dbReference type="InterPro" id="IPR017972">
    <property type="entry name" value="Cyt_P450_CS"/>
</dbReference>
<dbReference type="Gene3D" id="1.10.630.10">
    <property type="entry name" value="Cytochrome P450"/>
    <property type="match status" value="1"/>
</dbReference>
<reference evidence="9" key="1">
    <citation type="journal article" date="2008" name="Nat. Genet.">
        <title>The Pristionchus pacificus genome provides a unique perspective on nematode lifestyle and parasitism.</title>
        <authorList>
            <person name="Dieterich C."/>
            <person name="Clifton S.W."/>
            <person name="Schuster L.N."/>
            <person name="Chinwalla A."/>
            <person name="Delehaunty K."/>
            <person name="Dinkelacker I."/>
            <person name="Fulton L."/>
            <person name="Fulton R."/>
            <person name="Godfrey J."/>
            <person name="Minx P."/>
            <person name="Mitreva M."/>
            <person name="Roeseler W."/>
            <person name="Tian H."/>
            <person name="Witte H."/>
            <person name="Yang S.P."/>
            <person name="Wilson R.K."/>
            <person name="Sommer R.J."/>
        </authorList>
    </citation>
    <scope>NUCLEOTIDE SEQUENCE [LARGE SCALE GENOMIC DNA]</scope>
    <source>
        <strain evidence="9">PS312</strain>
    </source>
</reference>
<evidence type="ECO:0000313" key="9">
    <source>
        <dbReference type="Proteomes" id="UP000005239"/>
    </source>
</evidence>
<dbReference type="OrthoDB" id="6764281at2759"/>
<accession>A0A2A6BKM4</accession>
<evidence type="ECO:0000313" key="8">
    <source>
        <dbReference type="EnsemblMetazoa" id="PPA17477.1"/>
    </source>
</evidence>
<dbReference type="PANTHER" id="PTHR24300:SF338">
    <property type="entry name" value="CYTOCHROME P450 CYP36A1-RELATED"/>
    <property type="match status" value="1"/>
</dbReference>
<organism evidence="8 9">
    <name type="scientific">Pristionchus pacificus</name>
    <name type="common">Parasitic nematode worm</name>
    <dbReference type="NCBI Taxonomy" id="54126"/>
    <lineage>
        <taxon>Eukaryota</taxon>
        <taxon>Metazoa</taxon>
        <taxon>Ecdysozoa</taxon>
        <taxon>Nematoda</taxon>
        <taxon>Chromadorea</taxon>
        <taxon>Rhabditida</taxon>
        <taxon>Rhabditina</taxon>
        <taxon>Diplogasteromorpha</taxon>
        <taxon>Diplogasteroidea</taxon>
        <taxon>Neodiplogasteridae</taxon>
        <taxon>Pristionchus</taxon>
    </lineage>
</organism>
<dbReference type="PROSITE" id="PS00086">
    <property type="entry name" value="CYTOCHROME_P450"/>
    <property type="match status" value="1"/>
</dbReference>
<dbReference type="GO" id="GO:0020037">
    <property type="term" value="F:heme binding"/>
    <property type="evidence" value="ECO:0007669"/>
    <property type="project" value="InterPro"/>
</dbReference>
<protein>
    <submittedName>
        <fullName evidence="8">Cytochrome P450</fullName>
    </submittedName>
</protein>
<keyword evidence="2 5" id="KW-0479">Metal-binding</keyword>
<dbReference type="SUPFAM" id="SSF48264">
    <property type="entry name" value="Cytochrome P450"/>
    <property type="match status" value="1"/>
</dbReference>
<dbReference type="PRINTS" id="PR00463">
    <property type="entry name" value="EP450I"/>
</dbReference>
<dbReference type="InterPro" id="IPR036396">
    <property type="entry name" value="Cyt_P450_sf"/>
</dbReference>
<dbReference type="AlphaFoldDB" id="A0A2A6BKM4"/>
<sequence length="153" mass="17130">MEMNSLGQPPPFSGSCIRRNGKNVGASLDWKNLRGPSSPSRSMSSQDELDLGCRADKERDPLYPDYGKNGLEISPRLDKVFVVTMDPRITPFSIGKRACLGETLARMEIFVMFATFVQNCHFTPVGKVPPAVEFNYGFTRSVNHFDVKIEPRN</sequence>
<keyword evidence="9" id="KW-1185">Reference proteome</keyword>
<feature type="compositionally biased region" description="Low complexity" evidence="7">
    <location>
        <begin position="36"/>
        <end position="45"/>
    </location>
</feature>
<comment type="similarity">
    <text evidence="1 6">Belongs to the cytochrome P450 family.</text>
</comment>
<feature type="region of interest" description="Disordered" evidence="7">
    <location>
        <begin position="27"/>
        <end position="67"/>
    </location>
</feature>
<evidence type="ECO:0000256" key="7">
    <source>
        <dbReference type="SAM" id="MobiDB-lite"/>
    </source>
</evidence>